<dbReference type="SUPFAM" id="SSF56112">
    <property type="entry name" value="Protein kinase-like (PK-like)"/>
    <property type="match status" value="1"/>
</dbReference>
<comment type="caution">
    <text evidence="8">The sequence shown here is derived from an EMBL/GenBank/DDBJ whole genome shotgun (WGS) entry which is preliminary data.</text>
</comment>
<dbReference type="Pfam" id="PF00069">
    <property type="entry name" value="Pkinase"/>
    <property type="match status" value="2"/>
</dbReference>
<dbReference type="GO" id="GO:0004674">
    <property type="term" value="F:protein serine/threonine kinase activity"/>
    <property type="evidence" value="ECO:0007669"/>
    <property type="project" value="UniProtKB-KW"/>
</dbReference>
<dbReference type="GO" id="GO:0044773">
    <property type="term" value="P:mitotic DNA damage checkpoint signaling"/>
    <property type="evidence" value="ECO:0007669"/>
    <property type="project" value="TreeGrafter"/>
</dbReference>
<organism evidence="8 9">
    <name type="scientific">Liquidambar formosana</name>
    <name type="common">Formosan gum</name>
    <dbReference type="NCBI Taxonomy" id="63359"/>
    <lineage>
        <taxon>Eukaryota</taxon>
        <taxon>Viridiplantae</taxon>
        <taxon>Streptophyta</taxon>
        <taxon>Embryophyta</taxon>
        <taxon>Tracheophyta</taxon>
        <taxon>Spermatophyta</taxon>
        <taxon>Magnoliopsida</taxon>
        <taxon>eudicotyledons</taxon>
        <taxon>Gunneridae</taxon>
        <taxon>Pentapetalae</taxon>
        <taxon>Saxifragales</taxon>
        <taxon>Altingiaceae</taxon>
        <taxon>Liquidambar</taxon>
    </lineage>
</organism>
<dbReference type="AlphaFoldDB" id="A0AAP0RCR5"/>
<dbReference type="FunFam" id="1.10.510.10:FF:001725">
    <property type="entry name" value="Kinase like protein"/>
    <property type="match status" value="1"/>
</dbReference>
<proteinExistence type="predicted"/>
<evidence type="ECO:0000256" key="1">
    <source>
        <dbReference type="ARBA" id="ARBA00012513"/>
    </source>
</evidence>
<dbReference type="GO" id="GO:0005524">
    <property type="term" value="F:ATP binding"/>
    <property type="evidence" value="ECO:0007669"/>
    <property type="project" value="UniProtKB-KW"/>
</dbReference>
<dbReference type="PROSITE" id="PS50011">
    <property type="entry name" value="PROTEIN_KINASE_DOM"/>
    <property type="match status" value="1"/>
</dbReference>
<protein>
    <recommendedName>
        <fullName evidence="1">non-specific serine/threonine protein kinase</fullName>
        <ecNumber evidence="1">2.7.11.1</ecNumber>
    </recommendedName>
</protein>
<keyword evidence="4" id="KW-0547">Nucleotide-binding</keyword>
<dbReference type="Gene3D" id="1.10.510.10">
    <property type="entry name" value="Transferase(Phosphotransferase) domain 1"/>
    <property type="match status" value="2"/>
</dbReference>
<evidence type="ECO:0000313" key="8">
    <source>
        <dbReference type="EMBL" id="KAK9275370.1"/>
    </source>
</evidence>
<evidence type="ECO:0000256" key="3">
    <source>
        <dbReference type="ARBA" id="ARBA00022679"/>
    </source>
</evidence>
<keyword evidence="2" id="KW-0723">Serine/threonine-protein kinase</keyword>
<dbReference type="PANTHER" id="PTHR44167:SF23">
    <property type="entry name" value="CDC7 KINASE, ISOFORM A-RELATED"/>
    <property type="match status" value="1"/>
</dbReference>
<evidence type="ECO:0000256" key="2">
    <source>
        <dbReference type="ARBA" id="ARBA00022527"/>
    </source>
</evidence>
<keyword evidence="9" id="KW-1185">Reference proteome</keyword>
<feature type="domain" description="Protein kinase" evidence="7">
    <location>
        <begin position="494"/>
        <end position="965"/>
    </location>
</feature>
<gene>
    <name evidence="8" type="ORF">L1049_022634</name>
</gene>
<evidence type="ECO:0000256" key="4">
    <source>
        <dbReference type="ARBA" id="ARBA00022741"/>
    </source>
</evidence>
<accession>A0AAP0RCR5</accession>
<dbReference type="InterPro" id="IPR011009">
    <property type="entry name" value="Kinase-like_dom_sf"/>
</dbReference>
<dbReference type="SMART" id="SM00220">
    <property type="entry name" value="S_TKc"/>
    <property type="match status" value="1"/>
</dbReference>
<dbReference type="EC" id="2.7.11.1" evidence="1"/>
<dbReference type="GO" id="GO:0005634">
    <property type="term" value="C:nucleus"/>
    <property type="evidence" value="ECO:0007669"/>
    <property type="project" value="TreeGrafter"/>
</dbReference>
<dbReference type="PROSITE" id="PS00108">
    <property type="entry name" value="PROTEIN_KINASE_ST"/>
    <property type="match status" value="1"/>
</dbReference>
<keyword evidence="6" id="KW-0067">ATP-binding</keyword>
<keyword evidence="3" id="KW-0808">Transferase</keyword>
<sequence>MATHLTNSELTITLPSTHSNKAWHFLALLLSIGRPARLAELASKCTLFPSSPDYILFLCSVPNSPLFLTDDLFVTLSSIAFFAFGQYMSNSFSIAAFAPRFKIGCLGPKRLWDGIGRIRKRKCKVWGSNFMPVAKKRATLTCVDEDREDGTSLSSSSRIQNACIKVQFHMADDMSRCVNTQPGDISFMALDSRNLNKVNVMTPLLVNSNVRLLSYGFQNIKHVEGEKETSVPVHKKIHGGVCRRESQHSFLNIENVPDMPNPITLERLITCEPDPEINIRGRVNFNATSFREVDEQIDITPLEAENLNSGFKSTNVRTVEIERIMESREEELLFDLGALNREIENSVPAYDTDQLDMLPRNDSQRMNLVNCNDLIPHFEREPTTAHTDSQAIFPAELSVAQKQLKRSSPKRKTVPEEALTPIIQALCQSVEDYNVLKAPEELEKCKRDHKSISKKPKLKHNHHDTHIGDQRETYVSIPPKNQLEPKVLPKFESFIVEEEEGSGGYGTVYRARRKNDGITLAIKCPHANAHRQHVNNELRMLERFGGKNFVIKYEGSFKCGNSECFVLEHVEHDRPEVVLKREIDIFQLQWYGYCMFRALASLHKQGIVHRDVKPGNFLFSRKVNKGYLIDFNLAMVSYTSLDKSKAFYDLSFDHIPLPHAKFVPPTKSRKFMSTKFSEAANREAVRGSKLNLEPKNLKKAMNQTKAYVELGSCMIKSQGGDGSGITSAKDVTSTRTPSVERLREPLPCQGRKELISLVQEAMQTPNDEAMSVPVPKRKRVAAPSGKVDRKLVYLTPMPLNSTGIAVAGAGAGLLKNKGDGKSKREGPCVGTKGFRAPEVLFRSPHQGPKVDIWSAGVTLLYLIIGRMPFVGDPEQNIKDIAKLRGSEDLWEVAKLHNRESSFPTDLFDVQSLPSTKLWAWCKENTKRPEFLKEIPRSLFDLVDKCLMVNPRLRISAEEALRHEFFAPCHEGLRRQRLLRQGLSLEAGTSQLLPEQNIIRAVQLSH</sequence>
<evidence type="ECO:0000259" key="7">
    <source>
        <dbReference type="PROSITE" id="PS50011"/>
    </source>
</evidence>
<reference evidence="8 9" key="1">
    <citation type="journal article" date="2024" name="Plant J.">
        <title>Genome sequences and population genomics reveal climatic adaptation and genomic divergence between two closely related sweetgum species.</title>
        <authorList>
            <person name="Xu W.Q."/>
            <person name="Ren C.Q."/>
            <person name="Zhang X.Y."/>
            <person name="Comes H.P."/>
            <person name="Liu X.H."/>
            <person name="Li Y.G."/>
            <person name="Kettle C.J."/>
            <person name="Jalonen R."/>
            <person name="Gaisberger H."/>
            <person name="Ma Y.Z."/>
            <person name="Qiu Y.X."/>
        </authorList>
    </citation>
    <scope>NUCLEOTIDE SEQUENCE [LARGE SCALE GENOMIC DNA]</scope>
    <source>
        <strain evidence="8">Hangzhou</strain>
    </source>
</reference>
<evidence type="ECO:0000256" key="5">
    <source>
        <dbReference type="ARBA" id="ARBA00022777"/>
    </source>
</evidence>
<name>A0AAP0RCR5_LIQFO</name>
<evidence type="ECO:0000256" key="6">
    <source>
        <dbReference type="ARBA" id="ARBA00022840"/>
    </source>
</evidence>
<evidence type="ECO:0000313" key="9">
    <source>
        <dbReference type="Proteomes" id="UP001415857"/>
    </source>
</evidence>
<dbReference type="InterPro" id="IPR000719">
    <property type="entry name" value="Prot_kinase_dom"/>
</dbReference>
<dbReference type="InterPro" id="IPR008271">
    <property type="entry name" value="Ser/Thr_kinase_AS"/>
</dbReference>
<dbReference type="PANTHER" id="PTHR44167">
    <property type="entry name" value="OVARIAN-SPECIFIC SERINE/THREONINE-PROTEIN KINASE LOK-RELATED"/>
    <property type="match status" value="1"/>
</dbReference>
<dbReference type="EMBL" id="JBBPBK010000011">
    <property type="protein sequence ID" value="KAK9275370.1"/>
    <property type="molecule type" value="Genomic_DNA"/>
</dbReference>
<keyword evidence="5" id="KW-0418">Kinase</keyword>
<dbReference type="Proteomes" id="UP001415857">
    <property type="component" value="Unassembled WGS sequence"/>
</dbReference>
<dbReference type="FunFam" id="1.10.510.10:FF:001893">
    <property type="entry name" value="Probable serine/threonine-protein kinase DDB_G0291918"/>
    <property type="match status" value="1"/>
</dbReference>